<evidence type="ECO:0000256" key="1">
    <source>
        <dbReference type="SAM" id="SignalP"/>
    </source>
</evidence>
<accession>A0A8K1C9R6</accession>
<proteinExistence type="predicted"/>
<keyword evidence="3" id="KW-1185">Reference proteome</keyword>
<comment type="caution">
    <text evidence="2">The sequence shown here is derived from an EMBL/GenBank/DDBJ whole genome shotgun (WGS) entry which is preliminary data.</text>
</comment>
<dbReference type="AlphaFoldDB" id="A0A8K1C9R6"/>
<protein>
    <submittedName>
        <fullName evidence="2">Uncharacterized protein</fullName>
    </submittedName>
</protein>
<name>A0A8K1C9R6_PYTOL</name>
<sequence length="181" mass="20558">MTTMLMRWAVLVLCVCFNGGFRVGDALFNAKDSTLGLDMDRIADGPVGWRAWDRFAGFRFEMPHVLDKNELLGAMQRTADVARGLKCFGWIQAVDGDRLVGEARCPKTQATAMLEHLKATCTDDDAFHVKMYTNSKILYHFPTFRVLTEPRYEGKTCFASPPHACEVRETEMYESFARDEL</sequence>
<organism evidence="2 3">
    <name type="scientific">Pythium oligandrum</name>
    <name type="common">Mycoparasitic fungus</name>
    <dbReference type="NCBI Taxonomy" id="41045"/>
    <lineage>
        <taxon>Eukaryota</taxon>
        <taxon>Sar</taxon>
        <taxon>Stramenopiles</taxon>
        <taxon>Oomycota</taxon>
        <taxon>Peronosporomycetes</taxon>
        <taxon>Pythiales</taxon>
        <taxon>Pythiaceae</taxon>
        <taxon>Pythium</taxon>
    </lineage>
</organism>
<evidence type="ECO:0000313" key="3">
    <source>
        <dbReference type="Proteomes" id="UP000794436"/>
    </source>
</evidence>
<feature type="signal peptide" evidence="1">
    <location>
        <begin position="1"/>
        <end position="26"/>
    </location>
</feature>
<gene>
    <name evidence="2" type="ORF">Poli38472_007327</name>
</gene>
<reference evidence="2" key="1">
    <citation type="submission" date="2019-03" db="EMBL/GenBank/DDBJ databases">
        <title>Long read genome sequence of the mycoparasitic Pythium oligandrum ATCC 38472 isolated from sugarbeet rhizosphere.</title>
        <authorList>
            <person name="Gaulin E."/>
        </authorList>
    </citation>
    <scope>NUCLEOTIDE SEQUENCE</scope>
    <source>
        <strain evidence="2">ATCC 38472_TT</strain>
    </source>
</reference>
<dbReference type="Proteomes" id="UP000794436">
    <property type="component" value="Unassembled WGS sequence"/>
</dbReference>
<keyword evidence="1" id="KW-0732">Signal</keyword>
<feature type="chain" id="PRO_5035424994" evidence="1">
    <location>
        <begin position="27"/>
        <end position="181"/>
    </location>
</feature>
<dbReference type="OrthoDB" id="73375at2759"/>
<evidence type="ECO:0000313" key="2">
    <source>
        <dbReference type="EMBL" id="TMW59182.1"/>
    </source>
</evidence>
<dbReference type="EMBL" id="SPLM01000110">
    <property type="protein sequence ID" value="TMW59182.1"/>
    <property type="molecule type" value="Genomic_DNA"/>
</dbReference>